<organism evidence="1 2">
    <name type="scientific">Dorcoceras hygrometricum</name>
    <dbReference type="NCBI Taxonomy" id="472368"/>
    <lineage>
        <taxon>Eukaryota</taxon>
        <taxon>Viridiplantae</taxon>
        <taxon>Streptophyta</taxon>
        <taxon>Embryophyta</taxon>
        <taxon>Tracheophyta</taxon>
        <taxon>Spermatophyta</taxon>
        <taxon>Magnoliopsida</taxon>
        <taxon>eudicotyledons</taxon>
        <taxon>Gunneridae</taxon>
        <taxon>Pentapetalae</taxon>
        <taxon>asterids</taxon>
        <taxon>lamiids</taxon>
        <taxon>Lamiales</taxon>
        <taxon>Gesneriaceae</taxon>
        <taxon>Didymocarpoideae</taxon>
        <taxon>Trichosporeae</taxon>
        <taxon>Loxocarpinae</taxon>
        <taxon>Dorcoceras</taxon>
    </lineage>
</organism>
<name>A0A2Z7ATW3_9LAMI</name>
<protein>
    <submittedName>
        <fullName evidence="1">Receptor-like protein kinase</fullName>
    </submittedName>
</protein>
<keyword evidence="1" id="KW-0808">Transferase</keyword>
<keyword evidence="1" id="KW-0418">Kinase</keyword>
<gene>
    <name evidence="1" type="ORF">F511_38868</name>
</gene>
<dbReference type="AlphaFoldDB" id="A0A2Z7ATW3"/>
<proteinExistence type="predicted"/>
<dbReference type="EMBL" id="KV011896">
    <property type="protein sequence ID" value="KZV25285.1"/>
    <property type="molecule type" value="Genomic_DNA"/>
</dbReference>
<keyword evidence="1" id="KW-0675">Receptor</keyword>
<dbReference type="GO" id="GO:0016301">
    <property type="term" value="F:kinase activity"/>
    <property type="evidence" value="ECO:0007669"/>
    <property type="project" value="UniProtKB-KW"/>
</dbReference>
<accession>A0A2Z7ATW3</accession>
<dbReference type="Proteomes" id="UP000250235">
    <property type="component" value="Unassembled WGS sequence"/>
</dbReference>
<sequence length="255" mass="28709">MNGDYRHEENQGCETQMDNGGLNEIAFVTVQDREEELTGGCPEGETFEITDWLTMTYTGKGIFAPIQIGEINWVTHFLPKIAPSDKGKGKLEDFSSPNPVEEKCQLVLNNAWEAISNLMADFDKWMHFRTVVKLRDITSFEDLTRVEVKFLFVSRNGGSIRTVAMTDVVVLQILMDTQTSLKLDFGRYKNIFYGKVDMLAANVTTSQTALETIIINQLAGQQYQLTTDLDMVKLQLVELVEHLKRIGDAKKGEGG</sequence>
<keyword evidence="2" id="KW-1185">Reference proteome</keyword>
<dbReference type="OrthoDB" id="342281at2759"/>
<evidence type="ECO:0000313" key="2">
    <source>
        <dbReference type="Proteomes" id="UP000250235"/>
    </source>
</evidence>
<evidence type="ECO:0000313" key="1">
    <source>
        <dbReference type="EMBL" id="KZV25285.1"/>
    </source>
</evidence>
<reference evidence="1 2" key="1">
    <citation type="journal article" date="2015" name="Proc. Natl. Acad. Sci. U.S.A.">
        <title>The resurrection genome of Boea hygrometrica: A blueprint for survival of dehydration.</title>
        <authorList>
            <person name="Xiao L."/>
            <person name="Yang G."/>
            <person name="Zhang L."/>
            <person name="Yang X."/>
            <person name="Zhao S."/>
            <person name="Ji Z."/>
            <person name="Zhou Q."/>
            <person name="Hu M."/>
            <person name="Wang Y."/>
            <person name="Chen M."/>
            <person name="Xu Y."/>
            <person name="Jin H."/>
            <person name="Xiao X."/>
            <person name="Hu G."/>
            <person name="Bao F."/>
            <person name="Hu Y."/>
            <person name="Wan P."/>
            <person name="Li L."/>
            <person name="Deng X."/>
            <person name="Kuang T."/>
            <person name="Xiang C."/>
            <person name="Zhu J.K."/>
            <person name="Oliver M.J."/>
            <person name="He Y."/>
        </authorList>
    </citation>
    <scope>NUCLEOTIDE SEQUENCE [LARGE SCALE GENOMIC DNA]</scope>
    <source>
        <strain evidence="2">cv. XS01</strain>
    </source>
</reference>